<dbReference type="Gene3D" id="3.40.50.620">
    <property type="entry name" value="HUPs"/>
    <property type="match status" value="2"/>
</dbReference>
<comment type="caution">
    <text evidence="3">The sequence shown here is derived from an EMBL/GenBank/DDBJ whole genome shotgun (WGS) entry which is preliminary data.</text>
</comment>
<feature type="domain" description="UspA" evidence="2">
    <location>
        <begin position="200"/>
        <end position="270"/>
    </location>
</feature>
<feature type="domain" description="UspA" evidence="2">
    <location>
        <begin position="1"/>
        <end position="140"/>
    </location>
</feature>
<dbReference type="PANTHER" id="PTHR46268">
    <property type="entry name" value="STRESS RESPONSE PROTEIN NHAX"/>
    <property type="match status" value="1"/>
</dbReference>
<protein>
    <submittedName>
        <fullName evidence="3">Universal stress protein</fullName>
    </submittedName>
</protein>
<dbReference type="Proteomes" id="UP001597472">
    <property type="component" value="Unassembled WGS sequence"/>
</dbReference>
<dbReference type="CDD" id="cd00293">
    <property type="entry name" value="USP-like"/>
    <property type="match status" value="2"/>
</dbReference>
<sequence>MKNIIIPVDFSKQSEFALETAAIIAKKHDATLHVLHMLELSDSLISQSENQSKNEMMFMIALTKKKFEPFLDKAYLEGVTVQPVIKRHKVYNEVDAFASQVDADLIVMGSQGITLQDGIFAGSNAEKMVRNSSTPVLIVKSAPTNFNLDNVIFGTDMRLESIPTYKKAVALFSKLGATLQPVYVNRPYNNFINSKEFNTKLKAFTEAGGPEKVKFIAGHTIEDGLMQYAEETNASLIAISTNARKGLNRLLKGSISEDLANQSKLPVMTFKL</sequence>
<name>A0ABW5KWJ0_9FLAO</name>
<organism evidence="3 4">
    <name type="scientific">Bizionia sediminis</name>
    <dbReference type="NCBI Taxonomy" id="1737064"/>
    <lineage>
        <taxon>Bacteria</taxon>
        <taxon>Pseudomonadati</taxon>
        <taxon>Bacteroidota</taxon>
        <taxon>Flavobacteriia</taxon>
        <taxon>Flavobacteriales</taxon>
        <taxon>Flavobacteriaceae</taxon>
        <taxon>Bizionia</taxon>
    </lineage>
</organism>
<evidence type="ECO:0000313" key="4">
    <source>
        <dbReference type="Proteomes" id="UP001597472"/>
    </source>
</evidence>
<evidence type="ECO:0000313" key="3">
    <source>
        <dbReference type="EMBL" id="MFD2552403.1"/>
    </source>
</evidence>
<dbReference type="InterPro" id="IPR006015">
    <property type="entry name" value="Universal_stress_UspA"/>
</dbReference>
<dbReference type="SUPFAM" id="SSF52402">
    <property type="entry name" value="Adenine nucleotide alpha hydrolases-like"/>
    <property type="match status" value="2"/>
</dbReference>
<keyword evidence="4" id="KW-1185">Reference proteome</keyword>
<accession>A0ABW5KWJ0</accession>
<dbReference type="InterPro" id="IPR006016">
    <property type="entry name" value="UspA"/>
</dbReference>
<comment type="similarity">
    <text evidence="1">Belongs to the universal stress protein A family.</text>
</comment>
<dbReference type="EMBL" id="JBHULS010000005">
    <property type="protein sequence ID" value="MFD2552403.1"/>
    <property type="molecule type" value="Genomic_DNA"/>
</dbReference>
<dbReference type="Pfam" id="PF00582">
    <property type="entry name" value="Usp"/>
    <property type="match status" value="2"/>
</dbReference>
<proteinExistence type="inferred from homology"/>
<reference evidence="4" key="1">
    <citation type="journal article" date="2019" name="Int. J. Syst. Evol. Microbiol.">
        <title>The Global Catalogue of Microorganisms (GCM) 10K type strain sequencing project: providing services to taxonomists for standard genome sequencing and annotation.</title>
        <authorList>
            <consortium name="The Broad Institute Genomics Platform"/>
            <consortium name="The Broad Institute Genome Sequencing Center for Infectious Disease"/>
            <person name="Wu L."/>
            <person name="Ma J."/>
        </authorList>
    </citation>
    <scope>NUCLEOTIDE SEQUENCE [LARGE SCALE GENOMIC DNA]</scope>
    <source>
        <strain evidence="4">KCTC 42587</strain>
    </source>
</reference>
<dbReference type="PANTHER" id="PTHR46268:SF6">
    <property type="entry name" value="UNIVERSAL STRESS PROTEIN UP12"/>
    <property type="match status" value="1"/>
</dbReference>
<gene>
    <name evidence="3" type="ORF">ACFSQP_11300</name>
</gene>
<evidence type="ECO:0000256" key="1">
    <source>
        <dbReference type="ARBA" id="ARBA00008791"/>
    </source>
</evidence>
<dbReference type="PRINTS" id="PR01438">
    <property type="entry name" value="UNVRSLSTRESS"/>
</dbReference>
<dbReference type="InterPro" id="IPR014729">
    <property type="entry name" value="Rossmann-like_a/b/a_fold"/>
</dbReference>
<evidence type="ECO:0000259" key="2">
    <source>
        <dbReference type="Pfam" id="PF00582"/>
    </source>
</evidence>
<dbReference type="RefSeq" id="WP_376894522.1">
    <property type="nucleotide sequence ID" value="NZ_JBHULS010000005.1"/>
</dbReference>